<comment type="caution">
    <text evidence="2">The sequence shown here is derived from an EMBL/GenBank/DDBJ whole genome shotgun (WGS) entry which is preliminary data.</text>
</comment>
<feature type="transmembrane region" description="Helical" evidence="1">
    <location>
        <begin position="31"/>
        <end position="50"/>
    </location>
</feature>
<accession>A0A8J7YSB6</accession>
<feature type="non-terminal residue" evidence="2">
    <location>
        <position position="485"/>
    </location>
</feature>
<keyword evidence="1" id="KW-1133">Transmembrane helix</keyword>
<keyword evidence="1" id="KW-0812">Transmembrane</keyword>
<dbReference type="PANTHER" id="PTHR35902">
    <property type="entry name" value="S-LAYER DOMAIN-LIKE PROTEIN-RELATED"/>
    <property type="match status" value="1"/>
</dbReference>
<organism evidence="2 3">
    <name type="scientific">Candidatus Altarchaeum hamiconexum</name>
    <dbReference type="NCBI Taxonomy" id="1803513"/>
    <lineage>
        <taxon>Archaea</taxon>
        <taxon>Candidatus Altarchaeota</taxon>
        <taxon>Candidatus Altiarchaeia</taxon>
        <taxon>Candidatus Altarchaeales</taxon>
        <taxon>Candidatus Altarchaeaceae</taxon>
        <taxon>Candidatus Altarchaeum</taxon>
    </lineage>
</organism>
<dbReference type="Proteomes" id="UP000768163">
    <property type="component" value="Unassembled WGS sequence"/>
</dbReference>
<protein>
    <recommendedName>
        <fullName evidence="4">DUF11 domain-containing protein</fullName>
    </recommendedName>
</protein>
<evidence type="ECO:0000313" key="2">
    <source>
        <dbReference type="EMBL" id="NCN64851.1"/>
    </source>
</evidence>
<reference evidence="2" key="1">
    <citation type="submission" date="2019-11" db="EMBL/GenBank/DDBJ databases">
        <title>Lipid analysis of CO2-rich subsurface aquifers suggests an autotrophy-based deep biosphere with lysolipids enriched in CPR bacteria.</title>
        <authorList>
            <person name="Probst A.J."/>
            <person name="Elling F.J."/>
            <person name="Castelle C.J."/>
            <person name="Zhu Q."/>
            <person name="Elvert M."/>
            <person name="Birarda G."/>
            <person name="Holman H.-Y."/>
            <person name="Lane K.R."/>
            <person name="Ladd B."/>
            <person name="Ryan M.C."/>
            <person name="Woyke T."/>
            <person name="Hinrichs K.-U."/>
            <person name="Banfield J.F."/>
        </authorList>
    </citation>
    <scope>NUCLEOTIDE SEQUENCE</scope>
    <source>
        <strain evidence="2">CG_2015-01_33_1645</strain>
    </source>
</reference>
<sequence length="485" mass="54236">MEKQHHLNGIQRFSKLHFENNKMENSKIKRISVTGIFVLIFCILIANINLNVQAIDVQAQSSLSLGSAGPSSPSQISIDFKKVQISKIYPDSGGTISFIIANLGGLPAEEIEISIPSSQNFHIGDTIKIGTLNPGTQQGIQTTIKAGNIVPGTYAITVIINYKKQKQTGDGRIERETVKENFYIPINVYAPPTTVLTVKDKNLFINKEQELNLEITPKTNLRDTCVELISDCLQVVGNSKIYLGNLEAYKSKGMQFTVIPIKKECNAKLNLIYKAGEYETETLNFGLKVNDVFVDFLTEIEKKEISPGDGLNLTITAKNLGNTELNNVKFYLTLPEQFVVTNEIFYETILPDEEKSLNFQIYVKSDAETKPYKGNLSVVYEISGNKYQISKYVGISVEGKILLVITNYEIKDDKVNVEIANLGTRTANSIILKLGNGYYYIDKIDSTKKRTAIFQLKDVKNTDTLTIEWTGNNNERVEIVKEISL</sequence>
<name>A0A8J7YSB6_9ARCH</name>
<proteinExistence type="predicted"/>
<evidence type="ECO:0000256" key="1">
    <source>
        <dbReference type="SAM" id="Phobius"/>
    </source>
</evidence>
<dbReference type="AlphaFoldDB" id="A0A8J7YSB6"/>
<dbReference type="PANTHER" id="PTHR35902:SF3">
    <property type="entry name" value="NPCBM-ASSOCIATED, NEW3 DOMAIN OF ALPHA-GALACTOSIDASE"/>
    <property type="match status" value="1"/>
</dbReference>
<gene>
    <name evidence="2" type="ORF">GW910_02075</name>
</gene>
<dbReference type="EMBL" id="JAACVF010000049">
    <property type="protein sequence ID" value="NCN64851.1"/>
    <property type="molecule type" value="Genomic_DNA"/>
</dbReference>
<evidence type="ECO:0000313" key="3">
    <source>
        <dbReference type="Proteomes" id="UP000768163"/>
    </source>
</evidence>
<keyword evidence="1" id="KW-0472">Membrane</keyword>
<evidence type="ECO:0008006" key="4">
    <source>
        <dbReference type="Google" id="ProtNLM"/>
    </source>
</evidence>